<dbReference type="GO" id="GO:0008080">
    <property type="term" value="F:N-acetyltransferase activity"/>
    <property type="evidence" value="ECO:0007669"/>
    <property type="project" value="TreeGrafter"/>
</dbReference>
<dbReference type="PANTHER" id="PTHR10545">
    <property type="entry name" value="DIAMINE N-ACETYLTRANSFERASE"/>
    <property type="match status" value="1"/>
</dbReference>
<proteinExistence type="predicted"/>
<dbReference type="InterPro" id="IPR016181">
    <property type="entry name" value="Acyl_CoA_acyltransferase"/>
</dbReference>
<keyword evidence="1" id="KW-0808">Transferase</keyword>
<sequence length="149" mass="17086">MTDVTIRDLRPSDKAEWLALWRGYLEFYKQELPGEVTETLFDRLLSETKGHDGLVAEQDGRLVGFVHYLFHASTWSTQATCYLEDLYVSELARGGGAGRKLIEAVYAAADAKPDASGKVYWHTHHYNERARLLYDRIGVLSDFVRYDRP</sequence>
<dbReference type="Pfam" id="PF00583">
    <property type="entry name" value="Acetyltransf_1"/>
    <property type="match status" value="1"/>
</dbReference>
<dbReference type="PANTHER" id="PTHR10545:SF42">
    <property type="entry name" value="ACETYLTRANSFERASE"/>
    <property type="match status" value="1"/>
</dbReference>
<dbReference type="CDD" id="cd04301">
    <property type="entry name" value="NAT_SF"/>
    <property type="match status" value="1"/>
</dbReference>
<comment type="caution">
    <text evidence="4">The sequence shown here is derived from an EMBL/GenBank/DDBJ whole genome shotgun (WGS) entry which is preliminary data.</text>
</comment>
<gene>
    <name evidence="4" type="ORF">JF539_11180</name>
</gene>
<organism evidence="4 5">
    <name type="scientific">Roseibium aggregatum</name>
    <dbReference type="NCBI Taxonomy" id="187304"/>
    <lineage>
        <taxon>Bacteria</taxon>
        <taxon>Pseudomonadati</taxon>
        <taxon>Pseudomonadota</taxon>
        <taxon>Alphaproteobacteria</taxon>
        <taxon>Hyphomicrobiales</taxon>
        <taxon>Stappiaceae</taxon>
        <taxon>Roseibium</taxon>
    </lineage>
</organism>
<dbReference type="AlphaFoldDB" id="A0A939EG32"/>
<dbReference type="Gene3D" id="3.40.630.30">
    <property type="match status" value="1"/>
</dbReference>
<dbReference type="PROSITE" id="PS51186">
    <property type="entry name" value="GNAT"/>
    <property type="match status" value="1"/>
</dbReference>
<evidence type="ECO:0000256" key="2">
    <source>
        <dbReference type="ARBA" id="ARBA00023315"/>
    </source>
</evidence>
<dbReference type="InterPro" id="IPR051016">
    <property type="entry name" value="Diverse_Substrate_AcTransf"/>
</dbReference>
<name>A0A939EG32_9HYPH</name>
<evidence type="ECO:0000313" key="5">
    <source>
        <dbReference type="Proteomes" id="UP000664096"/>
    </source>
</evidence>
<dbReference type="EMBL" id="JAEKJZ010000001">
    <property type="protein sequence ID" value="MBN9670899.1"/>
    <property type="molecule type" value="Genomic_DNA"/>
</dbReference>
<accession>A0A939EG32</accession>
<dbReference type="SUPFAM" id="SSF55729">
    <property type="entry name" value="Acyl-CoA N-acyltransferases (Nat)"/>
    <property type="match status" value="1"/>
</dbReference>
<dbReference type="Proteomes" id="UP000664096">
    <property type="component" value="Unassembled WGS sequence"/>
</dbReference>
<dbReference type="InterPro" id="IPR000182">
    <property type="entry name" value="GNAT_dom"/>
</dbReference>
<protein>
    <submittedName>
        <fullName evidence="4">GNAT family N-acetyltransferase</fullName>
    </submittedName>
</protein>
<reference evidence="4" key="1">
    <citation type="submission" date="2020-12" db="EMBL/GenBank/DDBJ databases">
        <title>Oil enriched cultivation method for isolating marine PHA-producing bacteria.</title>
        <authorList>
            <person name="Zheng W."/>
            <person name="Yu S."/>
            <person name="Huang Y."/>
        </authorList>
    </citation>
    <scope>NUCLEOTIDE SEQUENCE</scope>
    <source>
        <strain evidence="4">SY-2-12</strain>
    </source>
</reference>
<keyword evidence="2" id="KW-0012">Acyltransferase</keyword>
<evidence type="ECO:0000313" key="4">
    <source>
        <dbReference type="EMBL" id="MBN9670899.1"/>
    </source>
</evidence>
<evidence type="ECO:0000256" key="1">
    <source>
        <dbReference type="ARBA" id="ARBA00022679"/>
    </source>
</evidence>
<evidence type="ECO:0000259" key="3">
    <source>
        <dbReference type="PROSITE" id="PS51186"/>
    </source>
</evidence>
<feature type="domain" description="N-acetyltransferase" evidence="3">
    <location>
        <begin position="4"/>
        <end position="149"/>
    </location>
</feature>
<dbReference type="RefSeq" id="WP_207140464.1">
    <property type="nucleotide sequence ID" value="NZ_JAEKJZ010000001.1"/>
</dbReference>